<protein>
    <submittedName>
        <fullName evidence="1">Uncharacterized protein</fullName>
    </submittedName>
</protein>
<accession>A0A2P2NP21</accession>
<name>A0A2P2NP21_RHIMU</name>
<evidence type="ECO:0000313" key="1">
    <source>
        <dbReference type="EMBL" id="MBX44140.1"/>
    </source>
</evidence>
<reference evidence="1" key="1">
    <citation type="submission" date="2018-02" db="EMBL/GenBank/DDBJ databases">
        <title>Rhizophora mucronata_Transcriptome.</title>
        <authorList>
            <person name="Meera S.P."/>
            <person name="Sreeshan A."/>
            <person name="Augustine A."/>
        </authorList>
    </citation>
    <scope>NUCLEOTIDE SEQUENCE</scope>
    <source>
        <tissue evidence="1">Leaf</tissue>
    </source>
</reference>
<sequence length="15" mass="1754">MHRLDNWDLGANPSQ</sequence>
<dbReference type="EMBL" id="GGEC01063656">
    <property type="protein sequence ID" value="MBX44140.1"/>
    <property type="molecule type" value="Transcribed_RNA"/>
</dbReference>
<organism evidence="1">
    <name type="scientific">Rhizophora mucronata</name>
    <name type="common">Asiatic mangrove</name>
    <dbReference type="NCBI Taxonomy" id="61149"/>
    <lineage>
        <taxon>Eukaryota</taxon>
        <taxon>Viridiplantae</taxon>
        <taxon>Streptophyta</taxon>
        <taxon>Embryophyta</taxon>
        <taxon>Tracheophyta</taxon>
        <taxon>Spermatophyta</taxon>
        <taxon>Magnoliopsida</taxon>
        <taxon>eudicotyledons</taxon>
        <taxon>Gunneridae</taxon>
        <taxon>Pentapetalae</taxon>
        <taxon>rosids</taxon>
        <taxon>fabids</taxon>
        <taxon>Malpighiales</taxon>
        <taxon>Rhizophoraceae</taxon>
        <taxon>Rhizophora</taxon>
    </lineage>
</organism>
<proteinExistence type="predicted"/>